<sequence length="283" mass="32606">MSYTIFSVTALLTTYLNLKIGEEHPLPWYPPFCTPFVNSMPNLHLLCCDHLLGVQRAKGRSRRDLMPEAQLRNDFLKLINVSSSSEAEIGQRIFTMLKQNIGPKWLLYNLAALYWRIIGITVEAVACLRLALAEKNGIPYADVALFQLSYLSYVAGGRLDDAVSLIHQAIEIDNTEPLPQYLLGYYLVLKSNWTGAVHHLRSCLQADPRFTKASKLFAYARCMQFATFFPNSHLRHLRECSQRFIYELFCGEVNISCYIEYFFTICLLWIMNYRKCFLINSLT</sequence>
<dbReference type="Proteomes" id="UP000270296">
    <property type="component" value="Unassembled WGS sequence"/>
</dbReference>
<dbReference type="GO" id="GO:0030041">
    <property type="term" value="P:actin filament polymerization"/>
    <property type="evidence" value="ECO:0007669"/>
    <property type="project" value="TreeGrafter"/>
</dbReference>
<dbReference type="SUPFAM" id="SSF48452">
    <property type="entry name" value="TPR-like"/>
    <property type="match status" value="1"/>
</dbReference>
<reference evidence="1 2" key="2">
    <citation type="submission" date="2018-11" db="EMBL/GenBank/DDBJ databases">
        <authorList>
            <consortium name="Pathogen Informatics"/>
        </authorList>
    </citation>
    <scope>NUCLEOTIDE SEQUENCE [LARGE SCALE GENOMIC DNA]</scope>
</reference>
<dbReference type="PANTHER" id="PTHR16091:SF1">
    <property type="entry name" value="TETRATRICOPEPTIDE REPEAT PROTEIN 17"/>
    <property type="match status" value="1"/>
</dbReference>
<dbReference type="InterPro" id="IPR052630">
    <property type="entry name" value="TTC17"/>
</dbReference>
<gene>
    <name evidence="1" type="ORF">SBAD_LOCUS12491</name>
</gene>
<evidence type="ECO:0000313" key="3">
    <source>
        <dbReference type="WBParaSite" id="SBAD_0001289901-mRNA-1"/>
    </source>
</evidence>
<name>A0A183J9E3_9BILA</name>
<dbReference type="OrthoDB" id="2115703at2759"/>
<dbReference type="GO" id="GO:0005737">
    <property type="term" value="C:cytoplasm"/>
    <property type="evidence" value="ECO:0007669"/>
    <property type="project" value="TreeGrafter"/>
</dbReference>
<reference evidence="3" key="1">
    <citation type="submission" date="2016-06" db="UniProtKB">
        <authorList>
            <consortium name="WormBaseParasite"/>
        </authorList>
    </citation>
    <scope>IDENTIFICATION</scope>
</reference>
<proteinExistence type="predicted"/>
<dbReference type="WBParaSite" id="SBAD_0001289901-mRNA-1">
    <property type="protein sequence ID" value="SBAD_0001289901-mRNA-1"/>
    <property type="gene ID" value="SBAD_0001289901"/>
</dbReference>
<accession>A0A183J9E3</accession>
<evidence type="ECO:0000313" key="1">
    <source>
        <dbReference type="EMBL" id="VDP48900.1"/>
    </source>
</evidence>
<dbReference type="PANTHER" id="PTHR16091">
    <property type="entry name" value="TTC17 PROTEIN"/>
    <property type="match status" value="1"/>
</dbReference>
<protein>
    <submittedName>
        <fullName evidence="3">TPR_REGION domain-containing protein</fullName>
    </submittedName>
</protein>
<organism evidence="3">
    <name type="scientific">Soboliphyme baturini</name>
    <dbReference type="NCBI Taxonomy" id="241478"/>
    <lineage>
        <taxon>Eukaryota</taxon>
        <taxon>Metazoa</taxon>
        <taxon>Ecdysozoa</taxon>
        <taxon>Nematoda</taxon>
        <taxon>Enoplea</taxon>
        <taxon>Dorylaimia</taxon>
        <taxon>Dioctophymatida</taxon>
        <taxon>Dioctophymatoidea</taxon>
        <taxon>Soboliphymatidae</taxon>
        <taxon>Soboliphyme</taxon>
    </lineage>
</organism>
<dbReference type="InterPro" id="IPR011990">
    <property type="entry name" value="TPR-like_helical_dom_sf"/>
</dbReference>
<dbReference type="AlphaFoldDB" id="A0A183J9E3"/>
<dbReference type="GO" id="GO:0015629">
    <property type="term" value="C:actin cytoskeleton"/>
    <property type="evidence" value="ECO:0007669"/>
    <property type="project" value="TreeGrafter"/>
</dbReference>
<evidence type="ECO:0000313" key="2">
    <source>
        <dbReference type="Proteomes" id="UP000270296"/>
    </source>
</evidence>
<keyword evidence="2" id="KW-1185">Reference proteome</keyword>
<dbReference type="EMBL" id="UZAM01017946">
    <property type="protein sequence ID" value="VDP48900.1"/>
    <property type="molecule type" value="Genomic_DNA"/>
</dbReference>
<dbReference type="Gene3D" id="1.25.40.10">
    <property type="entry name" value="Tetratricopeptide repeat domain"/>
    <property type="match status" value="1"/>
</dbReference>